<dbReference type="EMBL" id="JAKMXF010000340">
    <property type="protein sequence ID" value="KAI6647625.1"/>
    <property type="molecule type" value="Genomic_DNA"/>
</dbReference>
<comment type="caution">
    <text evidence="4">The sequence shown here is derived from an EMBL/GenBank/DDBJ whole genome shotgun (WGS) entry which is preliminary data.</text>
</comment>
<keyword evidence="5" id="KW-1185">Reference proteome</keyword>
<evidence type="ECO:0008006" key="6">
    <source>
        <dbReference type="Google" id="ProtNLM"/>
    </source>
</evidence>
<dbReference type="SUPFAM" id="SSF52058">
    <property type="entry name" value="L domain-like"/>
    <property type="match status" value="1"/>
</dbReference>
<feature type="chain" id="PRO_5043832301" description="EGF-like domain-containing protein" evidence="3">
    <location>
        <begin position="21"/>
        <end position="480"/>
    </location>
</feature>
<dbReference type="PANTHER" id="PTHR24369">
    <property type="entry name" value="ANTIGEN BSP, PUTATIVE-RELATED"/>
    <property type="match status" value="1"/>
</dbReference>
<dbReference type="Gene3D" id="3.80.10.10">
    <property type="entry name" value="Ribonuclease Inhibitor"/>
    <property type="match status" value="1"/>
</dbReference>
<evidence type="ECO:0000256" key="1">
    <source>
        <dbReference type="ARBA" id="ARBA00022614"/>
    </source>
</evidence>
<dbReference type="InterPro" id="IPR001611">
    <property type="entry name" value="Leu-rich_rpt"/>
</dbReference>
<name>A0AAV7JFH2_9METZ</name>
<sequence length="480" mass="53617">MKYIVPLFAVLIVFALRSEAYCTLSCTSEEIATNTPHCFITSIVSGTSCVVTGSESLVQRIEKVYLTVDISSTLTAVTVQNQVAPGKLEIVFSREYENIRTLTLHGDWIRITADSLRNLPNLEYFTFISGIFDVFPPFTNYHPLLTELILHNFTTDDPFSTIPSDKVSDLPQLQNLRLCPAKIVQISHVGISLLPSLETIIICNVTNSETAFQNACPSFNNLNAISIHEGGLQDISFLDCLPNPEIFEHLNLDFNQITSIDGLHRFPNLLLLGLFENRISSIRRSNFTGLGQLTFLNLPGNLIDVIWDDTFLDLISLKKLNLDVNPMVTINPRVIESIPNLEYFKTPLLHCDCSLEWLSIAYHTHNLHINPYSLCDTPSQFAGLNVYDPSIYVECSNANSPYECFSKTRETCNDGSYCQSTPEGFECICEGENNVYSRMNGGKCFNIDEVLAKPAECDGTLHLNADNELECGSPNKVPFP</sequence>
<keyword evidence="3" id="KW-0732">Signal</keyword>
<reference evidence="4 5" key="1">
    <citation type="journal article" date="2023" name="BMC Biol.">
        <title>The compact genome of the sponge Oopsacas minuta (Hexactinellida) is lacking key metazoan core genes.</title>
        <authorList>
            <person name="Santini S."/>
            <person name="Schenkelaars Q."/>
            <person name="Jourda C."/>
            <person name="Duchesne M."/>
            <person name="Belahbib H."/>
            <person name="Rocher C."/>
            <person name="Selva M."/>
            <person name="Riesgo A."/>
            <person name="Vervoort M."/>
            <person name="Leys S.P."/>
            <person name="Kodjabachian L."/>
            <person name="Le Bivic A."/>
            <person name="Borchiellini C."/>
            <person name="Claverie J.M."/>
            <person name="Renard E."/>
        </authorList>
    </citation>
    <scope>NUCLEOTIDE SEQUENCE [LARGE SCALE GENOMIC DNA]</scope>
    <source>
        <strain evidence="4">SPO-2</strain>
    </source>
</reference>
<dbReference type="Pfam" id="PF13855">
    <property type="entry name" value="LRR_8"/>
    <property type="match status" value="1"/>
</dbReference>
<evidence type="ECO:0000256" key="3">
    <source>
        <dbReference type="SAM" id="SignalP"/>
    </source>
</evidence>
<proteinExistence type="predicted"/>
<evidence type="ECO:0000313" key="4">
    <source>
        <dbReference type="EMBL" id="KAI6647625.1"/>
    </source>
</evidence>
<protein>
    <recommendedName>
        <fullName evidence="6">EGF-like domain-containing protein</fullName>
    </recommendedName>
</protein>
<gene>
    <name evidence="4" type="ORF">LOD99_8699</name>
</gene>
<keyword evidence="2" id="KW-0677">Repeat</keyword>
<accession>A0AAV7JFH2</accession>
<dbReference type="InterPro" id="IPR032675">
    <property type="entry name" value="LRR_dom_sf"/>
</dbReference>
<organism evidence="4 5">
    <name type="scientific">Oopsacas minuta</name>
    <dbReference type="NCBI Taxonomy" id="111878"/>
    <lineage>
        <taxon>Eukaryota</taxon>
        <taxon>Metazoa</taxon>
        <taxon>Porifera</taxon>
        <taxon>Hexactinellida</taxon>
        <taxon>Hexasterophora</taxon>
        <taxon>Lyssacinosida</taxon>
        <taxon>Leucopsacidae</taxon>
        <taxon>Oopsacas</taxon>
    </lineage>
</organism>
<dbReference type="PROSITE" id="PS51450">
    <property type="entry name" value="LRR"/>
    <property type="match status" value="1"/>
</dbReference>
<feature type="signal peptide" evidence="3">
    <location>
        <begin position="1"/>
        <end position="20"/>
    </location>
</feature>
<dbReference type="PANTHER" id="PTHR24369:SF211">
    <property type="entry name" value="LEUCINE-RICH REPEAT-CONTAINING PROTEIN 15-LIKE"/>
    <property type="match status" value="1"/>
</dbReference>
<dbReference type="GO" id="GO:0005886">
    <property type="term" value="C:plasma membrane"/>
    <property type="evidence" value="ECO:0007669"/>
    <property type="project" value="TreeGrafter"/>
</dbReference>
<dbReference type="AlphaFoldDB" id="A0AAV7JFH2"/>
<dbReference type="InterPro" id="IPR050541">
    <property type="entry name" value="LRR_TM_domain-containing"/>
</dbReference>
<evidence type="ECO:0000313" key="5">
    <source>
        <dbReference type="Proteomes" id="UP001165289"/>
    </source>
</evidence>
<evidence type="ECO:0000256" key="2">
    <source>
        <dbReference type="ARBA" id="ARBA00022737"/>
    </source>
</evidence>
<keyword evidence="1" id="KW-0433">Leucine-rich repeat</keyword>
<dbReference type="Proteomes" id="UP001165289">
    <property type="component" value="Unassembled WGS sequence"/>
</dbReference>